<feature type="signal peptide" evidence="2">
    <location>
        <begin position="1"/>
        <end position="22"/>
    </location>
</feature>
<keyword evidence="2" id="KW-0732">Signal</keyword>
<keyword evidence="1" id="KW-0472">Membrane</keyword>
<dbReference type="EMBL" id="JACBFH010000001">
    <property type="protein sequence ID" value="NYY96104.1"/>
    <property type="molecule type" value="Genomic_DNA"/>
</dbReference>
<dbReference type="EMBL" id="CP088280">
    <property type="protein sequence ID" value="UGX97109.1"/>
    <property type="molecule type" value="Genomic_DNA"/>
</dbReference>
<organism evidence="3">
    <name type="scientific">Bradyrhizobium barranii subsp. barranii</name>
    <dbReference type="NCBI Taxonomy" id="2823807"/>
    <lineage>
        <taxon>Bacteria</taxon>
        <taxon>Pseudomonadati</taxon>
        <taxon>Pseudomonadota</taxon>
        <taxon>Alphaproteobacteria</taxon>
        <taxon>Hyphomicrobiales</taxon>
        <taxon>Nitrobacteraceae</taxon>
        <taxon>Bradyrhizobium</taxon>
        <taxon>Bradyrhizobium barranii</taxon>
    </lineage>
</organism>
<evidence type="ECO:0000313" key="4">
    <source>
        <dbReference type="EMBL" id="UGX97109.1"/>
    </source>
</evidence>
<protein>
    <submittedName>
        <fullName evidence="3">Uncharacterized protein</fullName>
    </submittedName>
</protein>
<sequence length="214" mass="23657">MKPIAHTLIISLAQATAFSAFAQTPCPTSNASSFGISSILASGAGIAALLAFLFAIRRDRQMKFAQTLFARLDEIQKSVAAMVSSHERAKSTEELIEGLAEGMASQLSTQEGELAYQKQRETYLEKVKDDHAVYIAESARITMLIAMSTSKWQRNRELENTLMDKITAADSNSVEISMWAATYIKAEADWILHNNIAEFLRRAASHWRGKPKTA</sequence>
<name>A0A7Z0QM94_9BRAD</name>
<feature type="chain" id="PRO_5031409198" evidence="2">
    <location>
        <begin position="23"/>
        <end position="214"/>
    </location>
</feature>
<evidence type="ECO:0000256" key="1">
    <source>
        <dbReference type="SAM" id="Phobius"/>
    </source>
</evidence>
<reference evidence="4 5" key="1">
    <citation type="journal article" date="2017" name="Syst. Appl. Microbiol.">
        <title>Soybeans inoculated with root zone soils of Canadian native legumes harbour diverse and novel Bradyrhizobium spp. that possess agricultural potential.</title>
        <authorList>
            <person name="Bromfield E.S.P."/>
            <person name="Cloutier S."/>
            <person name="Tambong J.T."/>
            <person name="Tran Thi T.V."/>
        </authorList>
    </citation>
    <scope>NUCLEOTIDE SEQUENCE [LARGE SCALE GENOMIC DNA]</scope>
    <source>
        <strain evidence="4 5">323S2</strain>
    </source>
</reference>
<accession>A0A7Z0QM94</accession>
<evidence type="ECO:0000256" key="2">
    <source>
        <dbReference type="SAM" id="SignalP"/>
    </source>
</evidence>
<evidence type="ECO:0000313" key="3">
    <source>
        <dbReference type="EMBL" id="NYY96104.1"/>
    </source>
</evidence>
<reference evidence="4 5" key="3">
    <citation type="journal article" date="2022" name="Int. J. Syst. Evol. Microbiol.">
        <title>Strains of Bradyrhizobium barranii sp. nov. associated with legumes native to Canada are symbionts of soybeans and belong to different subspecies (subsp. barranii subsp. nov. and subsp. apii subsp. nov.) and symbiovars (sv. glycinearum and sv. septentrionale).</title>
        <authorList>
            <person name="Bromfield E.S.P."/>
            <person name="Cloutier S."/>
            <person name="Wasai-Hara S."/>
            <person name="Minamisawa K."/>
        </authorList>
    </citation>
    <scope>NUCLEOTIDE SEQUENCE [LARGE SCALE GENOMIC DNA]</scope>
    <source>
        <strain evidence="4 5">323S2</strain>
    </source>
</reference>
<feature type="transmembrane region" description="Helical" evidence="1">
    <location>
        <begin position="32"/>
        <end position="56"/>
    </location>
</feature>
<proteinExistence type="predicted"/>
<reference evidence="3" key="2">
    <citation type="submission" date="2020-06" db="EMBL/GenBank/DDBJ databases">
        <title>Whole Genome Sequence of Bradyrhizobium sp. Strain 323S2.</title>
        <authorList>
            <person name="Bromfield E.S.P."/>
        </authorList>
    </citation>
    <scope>NUCLEOTIDE SEQUENCE [LARGE SCALE GENOMIC DNA]</scope>
    <source>
        <strain evidence="3">323S2</strain>
    </source>
</reference>
<dbReference type="Proteomes" id="UP000564836">
    <property type="component" value="Chromosome"/>
</dbReference>
<dbReference type="RefSeq" id="WP_166342365.1">
    <property type="nucleotide sequence ID" value="NZ_CP088280.1"/>
</dbReference>
<evidence type="ECO:0000313" key="5">
    <source>
        <dbReference type="Proteomes" id="UP000564836"/>
    </source>
</evidence>
<keyword evidence="1" id="KW-1133">Transmembrane helix</keyword>
<keyword evidence="1" id="KW-0812">Transmembrane</keyword>
<gene>
    <name evidence="4" type="ORF">G6321_00019035</name>
    <name evidence="3" type="ORF">G6321_49165</name>
</gene>
<dbReference type="AlphaFoldDB" id="A0A7Z0QM94"/>